<dbReference type="GO" id="GO:0005768">
    <property type="term" value="C:endosome"/>
    <property type="evidence" value="ECO:0007669"/>
    <property type="project" value="TreeGrafter"/>
</dbReference>
<evidence type="ECO:0000256" key="11">
    <source>
        <dbReference type="ARBA" id="ARBA00051628"/>
    </source>
</evidence>
<comment type="caution">
    <text evidence="14">The sequence shown here is derived from an EMBL/GenBank/DDBJ whole genome shotgun (WGS) entry which is preliminary data.</text>
</comment>
<evidence type="ECO:0000256" key="5">
    <source>
        <dbReference type="ARBA" id="ARBA00022692"/>
    </source>
</evidence>
<comment type="similarity">
    <text evidence="2">Belongs to the glycosyltransferase 34 family.</text>
</comment>
<keyword evidence="8" id="KW-0333">Golgi apparatus</keyword>
<gene>
    <name evidence="14" type="ORF">RND71_021892</name>
</gene>
<dbReference type="GO" id="GO:0000139">
    <property type="term" value="C:Golgi membrane"/>
    <property type="evidence" value="ECO:0007669"/>
    <property type="project" value="UniProtKB-SubCell"/>
</dbReference>
<evidence type="ECO:0000256" key="4">
    <source>
        <dbReference type="ARBA" id="ARBA00022679"/>
    </source>
</evidence>
<dbReference type="EMBL" id="JAVYJV010000011">
    <property type="protein sequence ID" value="KAK4359663.1"/>
    <property type="molecule type" value="Genomic_DNA"/>
</dbReference>
<evidence type="ECO:0000256" key="10">
    <source>
        <dbReference type="ARBA" id="ARBA00023180"/>
    </source>
</evidence>
<evidence type="ECO:0000256" key="7">
    <source>
        <dbReference type="ARBA" id="ARBA00022989"/>
    </source>
</evidence>
<dbReference type="Proteomes" id="UP001291623">
    <property type="component" value="Unassembled WGS sequence"/>
</dbReference>
<dbReference type="GO" id="GO:0009969">
    <property type="term" value="P:xyloglucan biosynthetic process"/>
    <property type="evidence" value="ECO:0007669"/>
    <property type="project" value="TreeGrafter"/>
</dbReference>
<keyword evidence="5" id="KW-0812">Transmembrane</keyword>
<keyword evidence="9" id="KW-0472">Membrane</keyword>
<feature type="region of interest" description="Disordered" evidence="13">
    <location>
        <begin position="1"/>
        <end position="38"/>
    </location>
</feature>
<evidence type="ECO:0000256" key="12">
    <source>
        <dbReference type="ARBA" id="ARBA00066326"/>
    </source>
</evidence>
<dbReference type="Gene3D" id="3.90.550.10">
    <property type="entry name" value="Spore Coat Polysaccharide Biosynthesis Protein SpsA, Chain A"/>
    <property type="match status" value="1"/>
</dbReference>
<accession>A0AAE1V7Q0</accession>
<dbReference type="GO" id="GO:0033843">
    <property type="term" value="F:xyloglucan 6-xylosyltransferase activity"/>
    <property type="evidence" value="ECO:0007669"/>
    <property type="project" value="UniProtKB-EC"/>
</dbReference>
<evidence type="ECO:0000256" key="1">
    <source>
        <dbReference type="ARBA" id="ARBA00004323"/>
    </source>
</evidence>
<evidence type="ECO:0000313" key="14">
    <source>
        <dbReference type="EMBL" id="KAK4359663.1"/>
    </source>
</evidence>
<dbReference type="Pfam" id="PF05637">
    <property type="entry name" value="Glyco_transf_34"/>
    <property type="match status" value="1"/>
</dbReference>
<dbReference type="GO" id="GO:0005802">
    <property type="term" value="C:trans-Golgi network"/>
    <property type="evidence" value="ECO:0007669"/>
    <property type="project" value="TreeGrafter"/>
</dbReference>
<evidence type="ECO:0000256" key="13">
    <source>
        <dbReference type="SAM" id="MobiDB-lite"/>
    </source>
</evidence>
<sequence>MGQESTFTAQKRAGALPTTVTPNGAVRSRSTNANSRGRQMQRTLNNVKITILCGFVTILVLRGTIGIGNLSSFEADALNDNLIEVTNRILSEIRSDNDPDDQPDTFMSLHDTYTLGPKIRNWDKDRKIWLQKNPEFPNSINGKPRILLVTGSPPNPCDNAIGDHYLLKAIKNKIDYCRIHGIDIVYNLAHLEKEMAGYWAKLPLIRRLMLSHPEVEWIWWMDSDALFTDMVFEMPLSKYNRHNLVIHGYPDLLFDQKSWIALNTGSFLFRNCQWSLDLLDAWAPMGPKGPIREEAGKILTANLKGRPAFEADDQSALIYLYEEMIEKYHPGLGDERWPFVTHFVGCKPCGSYGDYPVERCLKSLERAFNFADNQVLNLYGFRHKGLLSPNVKRIRNETDHPLQYVDQLDVRHAKHKNTGTKS</sequence>
<dbReference type="FunFam" id="3.90.550.10:FF:000032">
    <property type="entry name" value="xyloglucan 6-xylosyltransferase 2"/>
    <property type="match status" value="1"/>
</dbReference>
<reference evidence="14" key="1">
    <citation type="submission" date="2023-12" db="EMBL/GenBank/DDBJ databases">
        <title>Genome assembly of Anisodus tanguticus.</title>
        <authorList>
            <person name="Wang Y.-J."/>
        </authorList>
    </citation>
    <scope>NUCLEOTIDE SEQUENCE</scope>
    <source>
        <strain evidence="14">KB-2021</strain>
        <tissue evidence="14">Leaf</tissue>
    </source>
</reference>
<keyword evidence="7" id="KW-1133">Transmembrane helix</keyword>
<feature type="compositionally biased region" description="Polar residues" evidence="13">
    <location>
        <begin position="18"/>
        <end position="38"/>
    </location>
</feature>
<evidence type="ECO:0000256" key="9">
    <source>
        <dbReference type="ARBA" id="ARBA00023136"/>
    </source>
</evidence>
<dbReference type="AlphaFoldDB" id="A0AAE1V7Q0"/>
<evidence type="ECO:0000256" key="3">
    <source>
        <dbReference type="ARBA" id="ARBA00022676"/>
    </source>
</evidence>
<evidence type="ECO:0000256" key="6">
    <source>
        <dbReference type="ARBA" id="ARBA00022968"/>
    </source>
</evidence>
<protein>
    <recommendedName>
        <fullName evidence="12">xyloglucan 6-xylosyltransferase</fullName>
        <ecNumber evidence="12">2.4.2.39</ecNumber>
    </recommendedName>
</protein>
<comment type="subcellular location">
    <subcellularLocation>
        <location evidence="1">Golgi apparatus membrane</location>
        <topology evidence="1">Single-pass type II membrane protein</topology>
    </subcellularLocation>
</comment>
<dbReference type="PANTHER" id="PTHR31311:SF13">
    <property type="entry name" value="XYLOGLUCAN 6-XYLOSYLTRANSFERASE 5-RELATED"/>
    <property type="match status" value="1"/>
</dbReference>
<keyword evidence="15" id="KW-1185">Reference proteome</keyword>
<dbReference type="PANTHER" id="PTHR31311">
    <property type="entry name" value="XYLOGLUCAN 6-XYLOSYLTRANSFERASE 5-RELATED-RELATED"/>
    <property type="match status" value="1"/>
</dbReference>
<dbReference type="GO" id="GO:0016758">
    <property type="term" value="F:hexosyltransferase activity"/>
    <property type="evidence" value="ECO:0007669"/>
    <property type="project" value="TreeGrafter"/>
</dbReference>
<dbReference type="EC" id="2.4.2.39" evidence="12"/>
<evidence type="ECO:0000256" key="2">
    <source>
        <dbReference type="ARBA" id="ARBA00005664"/>
    </source>
</evidence>
<keyword evidence="4" id="KW-0808">Transferase</keyword>
<organism evidence="14 15">
    <name type="scientific">Anisodus tanguticus</name>
    <dbReference type="NCBI Taxonomy" id="243964"/>
    <lineage>
        <taxon>Eukaryota</taxon>
        <taxon>Viridiplantae</taxon>
        <taxon>Streptophyta</taxon>
        <taxon>Embryophyta</taxon>
        <taxon>Tracheophyta</taxon>
        <taxon>Spermatophyta</taxon>
        <taxon>Magnoliopsida</taxon>
        <taxon>eudicotyledons</taxon>
        <taxon>Gunneridae</taxon>
        <taxon>Pentapetalae</taxon>
        <taxon>asterids</taxon>
        <taxon>lamiids</taxon>
        <taxon>Solanales</taxon>
        <taxon>Solanaceae</taxon>
        <taxon>Solanoideae</taxon>
        <taxon>Hyoscyameae</taxon>
        <taxon>Anisodus</taxon>
    </lineage>
</organism>
<name>A0AAE1V7Q0_9SOLA</name>
<proteinExistence type="inferred from homology"/>
<keyword evidence="3" id="KW-0328">Glycosyltransferase</keyword>
<evidence type="ECO:0000313" key="15">
    <source>
        <dbReference type="Proteomes" id="UP001291623"/>
    </source>
</evidence>
<keyword evidence="10" id="KW-0325">Glycoprotein</keyword>
<comment type="catalytic activity">
    <reaction evidence="11">
        <text>Transfers an alpha-D-xylosyl residue from UDP-D-xylose to a glucose residue in xyloglucan, forming an alpha-(1-&gt;6)-D-xylosyl-D-glucose linkage.</text>
        <dbReference type="EC" id="2.4.2.39"/>
    </reaction>
</comment>
<dbReference type="InterPro" id="IPR008630">
    <property type="entry name" value="Glyco_trans_34"/>
</dbReference>
<dbReference type="InterPro" id="IPR029044">
    <property type="entry name" value="Nucleotide-diphossugar_trans"/>
</dbReference>
<evidence type="ECO:0000256" key="8">
    <source>
        <dbReference type="ARBA" id="ARBA00023034"/>
    </source>
</evidence>
<keyword evidence="6" id="KW-0735">Signal-anchor</keyword>